<dbReference type="Gene3D" id="1.10.10.60">
    <property type="entry name" value="Homeodomain-like"/>
    <property type="match status" value="1"/>
</dbReference>
<organism evidence="5 6">
    <name type="scientific">Pedobacter africanus</name>
    <dbReference type="NCBI Taxonomy" id="151894"/>
    <lineage>
        <taxon>Bacteria</taxon>
        <taxon>Pseudomonadati</taxon>
        <taxon>Bacteroidota</taxon>
        <taxon>Sphingobacteriia</taxon>
        <taxon>Sphingobacteriales</taxon>
        <taxon>Sphingobacteriaceae</taxon>
        <taxon>Pedobacter</taxon>
    </lineage>
</organism>
<dbReference type="GO" id="GO:0003700">
    <property type="term" value="F:DNA-binding transcription factor activity"/>
    <property type="evidence" value="ECO:0007669"/>
    <property type="project" value="InterPro"/>
</dbReference>
<dbReference type="Proteomes" id="UP000192756">
    <property type="component" value="Unassembled WGS sequence"/>
</dbReference>
<evidence type="ECO:0000313" key="6">
    <source>
        <dbReference type="Proteomes" id="UP000192756"/>
    </source>
</evidence>
<dbReference type="Pfam" id="PF12833">
    <property type="entry name" value="HTH_18"/>
    <property type="match status" value="1"/>
</dbReference>
<sequence length="129" mass="14954">MFSKPLYDENIEATLRQAYVSPQVVLQRLEALIEANYKDRKDPLFYSNELGYGLRTLNDLCRLHEGITVFGLVQARILLEAKRLAVSTAMPVKLIGYELGFNNPTYFCRFFKKETGMTVAEWKKKRELV</sequence>
<dbReference type="STRING" id="151894.SAMN04488524_0421"/>
<dbReference type="EMBL" id="FWXT01000001">
    <property type="protein sequence ID" value="SMC44067.1"/>
    <property type="molecule type" value="Genomic_DNA"/>
</dbReference>
<dbReference type="SUPFAM" id="SSF46689">
    <property type="entry name" value="Homeodomain-like"/>
    <property type="match status" value="1"/>
</dbReference>
<name>A0A1W1Z6F4_9SPHI</name>
<keyword evidence="2 5" id="KW-0238">DNA-binding</keyword>
<reference evidence="6" key="1">
    <citation type="submission" date="2017-04" db="EMBL/GenBank/DDBJ databases">
        <authorList>
            <person name="Varghese N."/>
            <person name="Submissions S."/>
        </authorList>
    </citation>
    <scope>NUCLEOTIDE SEQUENCE [LARGE SCALE GENOMIC DNA]</scope>
    <source>
        <strain evidence="6">DSM 12126</strain>
    </source>
</reference>
<dbReference type="PANTHER" id="PTHR43280:SF32">
    <property type="entry name" value="TRANSCRIPTIONAL REGULATORY PROTEIN"/>
    <property type="match status" value="1"/>
</dbReference>
<accession>A0A1W1Z6F4</accession>
<keyword evidence="6" id="KW-1185">Reference proteome</keyword>
<dbReference type="OrthoDB" id="765470at2"/>
<gene>
    <name evidence="5" type="ORF">SAMN04488524_0421</name>
</gene>
<dbReference type="InterPro" id="IPR009057">
    <property type="entry name" value="Homeodomain-like_sf"/>
</dbReference>
<dbReference type="SMART" id="SM00342">
    <property type="entry name" value="HTH_ARAC"/>
    <property type="match status" value="1"/>
</dbReference>
<feature type="domain" description="HTH araC/xylS-type" evidence="4">
    <location>
        <begin position="27"/>
        <end position="125"/>
    </location>
</feature>
<dbReference type="PROSITE" id="PS01124">
    <property type="entry name" value="HTH_ARAC_FAMILY_2"/>
    <property type="match status" value="1"/>
</dbReference>
<dbReference type="GO" id="GO:0043565">
    <property type="term" value="F:sequence-specific DNA binding"/>
    <property type="evidence" value="ECO:0007669"/>
    <property type="project" value="InterPro"/>
</dbReference>
<dbReference type="RefSeq" id="WP_084236765.1">
    <property type="nucleotide sequence ID" value="NZ_FWXT01000001.1"/>
</dbReference>
<evidence type="ECO:0000259" key="4">
    <source>
        <dbReference type="PROSITE" id="PS01124"/>
    </source>
</evidence>
<evidence type="ECO:0000256" key="3">
    <source>
        <dbReference type="ARBA" id="ARBA00023163"/>
    </source>
</evidence>
<keyword evidence="3" id="KW-0804">Transcription</keyword>
<evidence type="ECO:0000256" key="2">
    <source>
        <dbReference type="ARBA" id="ARBA00023125"/>
    </source>
</evidence>
<keyword evidence="1" id="KW-0805">Transcription regulation</keyword>
<evidence type="ECO:0000256" key="1">
    <source>
        <dbReference type="ARBA" id="ARBA00023015"/>
    </source>
</evidence>
<dbReference type="InterPro" id="IPR018060">
    <property type="entry name" value="HTH_AraC"/>
</dbReference>
<protein>
    <submittedName>
        <fullName evidence="5">AraC-type DNA-binding protein</fullName>
    </submittedName>
</protein>
<dbReference type="PANTHER" id="PTHR43280">
    <property type="entry name" value="ARAC-FAMILY TRANSCRIPTIONAL REGULATOR"/>
    <property type="match status" value="1"/>
</dbReference>
<evidence type="ECO:0000313" key="5">
    <source>
        <dbReference type="EMBL" id="SMC44067.1"/>
    </source>
</evidence>
<proteinExistence type="predicted"/>
<dbReference type="AlphaFoldDB" id="A0A1W1Z6F4"/>